<dbReference type="Proteomes" id="UP000740883">
    <property type="component" value="Unassembled WGS sequence"/>
</dbReference>
<dbReference type="OrthoDB" id="2191709at2759"/>
<comment type="caution">
    <text evidence="2">The sequence shown here is derived from an EMBL/GenBank/DDBJ whole genome shotgun (WGS) entry which is preliminary data.</text>
</comment>
<feature type="region of interest" description="Disordered" evidence="1">
    <location>
        <begin position="530"/>
        <end position="561"/>
    </location>
</feature>
<evidence type="ECO:0000313" key="2">
    <source>
        <dbReference type="EMBL" id="KAF9763466.1"/>
    </source>
</evidence>
<proteinExistence type="predicted"/>
<dbReference type="EMBL" id="SBJO01000074">
    <property type="protein sequence ID" value="KAF9763466.1"/>
    <property type="molecule type" value="Genomic_DNA"/>
</dbReference>
<sequence>MEENEDEAFQLVSTLKSQIIVDDALSDDYEEILRELFTLINENKTLLRHLEKSNFMNETLLLTLRFDKSYDLGLQFITEMIEMGAKIPVYFYSKNFVHFITEKLYEQMDDCSTNIEFSTALIKRERTFISSFEECGYFVLVNSLISEKTCKLYSQIFAGYECISKSDGDLLENSVNKNQRNKVSINEDVMFEIQRKNFDSEIVFRESGLIKFKPRKTSFKQGGGLLDRLFRALYDTNFYSLLECCLPSFVDVLSYKSVKCDWLLDDSSFMDLVFSGNLSALRVLRNIILDCKNNGIAKLEAINFLSMIVKLLEDKSRNVVFETTMCICAFLNRAQCENYKIFTEKRIRCIFSLLEFCCVDCSCNFKFCSEIKHSDSFETTIDESKFSIENDGQGFNTNENNITQGFSFDLTVVSPSKQENMTSKTFSDTLFPTDLTQMPTCTQVNLKCLENCETMKILDLLFKIFNNHKKEFFFKISYMIVLKTINDCLYHHNCFNKNVFNSFFSDFVEFLISRENNFSRVIFPFGVKKESKKDDNNDNNNDDMNFDDQNIGFEDTGFLSD</sequence>
<gene>
    <name evidence="2" type="ORF">NGRA_1251</name>
</gene>
<dbReference type="AlphaFoldDB" id="A0A9P6GYT9"/>
<keyword evidence="3" id="KW-1185">Reference proteome</keyword>
<protein>
    <submittedName>
        <fullName evidence="2">Uncharacterized protein</fullName>
    </submittedName>
</protein>
<evidence type="ECO:0000256" key="1">
    <source>
        <dbReference type="SAM" id="MobiDB-lite"/>
    </source>
</evidence>
<name>A0A9P6GYT9_9MICR</name>
<organism evidence="2 3">
    <name type="scientific">Nosema granulosis</name>
    <dbReference type="NCBI Taxonomy" id="83296"/>
    <lineage>
        <taxon>Eukaryota</taxon>
        <taxon>Fungi</taxon>
        <taxon>Fungi incertae sedis</taxon>
        <taxon>Microsporidia</taxon>
        <taxon>Nosematidae</taxon>
        <taxon>Nosema</taxon>
    </lineage>
</organism>
<reference evidence="2 3" key="1">
    <citation type="journal article" date="2020" name="Genome Biol. Evol.">
        <title>Comparative genomics of strictly vertically transmitted, feminizing microsporidia endosymbionts of amphipod crustaceans.</title>
        <authorList>
            <person name="Cormier A."/>
            <person name="Chebbi M.A."/>
            <person name="Giraud I."/>
            <person name="Wattier R."/>
            <person name="Teixeira M."/>
            <person name="Gilbert C."/>
            <person name="Rigaud T."/>
            <person name="Cordaux R."/>
        </authorList>
    </citation>
    <scope>NUCLEOTIDE SEQUENCE [LARGE SCALE GENOMIC DNA]</scope>
    <source>
        <strain evidence="2 3">Ou3-Ou53</strain>
    </source>
</reference>
<accession>A0A9P6GYT9</accession>
<evidence type="ECO:0000313" key="3">
    <source>
        <dbReference type="Proteomes" id="UP000740883"/>
    </source>
</evidence>